<comment type="subcellular location">
    <subcellularLocation>
        <location evidence="1">Cytoplasm</location>
    </subcellularLocation>
</comment>
<evidence type="ECO:0000256" key="5">
    <source>
        <dbReference type="ARBA" id="ARBA00022694"/>
    </source>
</evidence>
<dbReference type="EMBL" id="UINC01006952">
    <property type="protein sequence ID" value="SVA30597.1"/>
    <property type="molecule type" value="Genomic_DNA"/>
</dbReference>
<evidence type="ECO:0000256" key="3">
    <source>
        <dbReference type="ARBA" id="ARBA00019010"/>
    </source>
</evidence>
<keyword evidence="8" id="KW-0067">ATP-binding</keyword>
<dbReference type="PANTHER" id="PTHR33540">
    <property type="entry name" value="TRNA THREONYLCARBAMOYLADENOSINE BIOSYNTHESIS PROTEIN TSAE"/>
    <property type="match status" value="1"/>
</dbReference>
<comment type="similarity">
    <text evidence="2">Belongs to the TsaE family.</text>
</comment>
<keyword evidence="4" id="KW-0963">Cytoplasm</keyword>
<evidence type="ECO:0000256" key="9">
    <source>
        <dbReference type="ARBA" id="ARBA00022842"/>
    </source>
</evidence>
<dbReference type="InterPro" id="IPR003442">
    <property type="entry name" value="T6A_TsaE"/>
</dbReference>
<accession>A0A381UTB9</accession>
<evidence type="ECO:0000256" key="4">
    <source>
        <dbReference type="ARBA" id="ARBA00022490"/>
    </source>
</evidence>
<evidence type="ECO:0000256" key="8">
    <source>
        <dbReference type="ARBA" id="ARBA00022840"/>
    </source>
</evidence>
<dbReference type="Gene3D" id="3.40.50.300">
    <property type="entry name" value="P-loop containing nucleotide triphosphate hydrolases"/>
    <property type="match status" value="1"/>
</dbReference>
<dbReference type="AlphaFoldDB" id="A0A381UTB9"/>
<gene>
    <name evidence="11" type="ORF">METZ01_LOCUS83451</name>
</gene>
<sequence length="159" mass="17939">MKISTDSHEKTLTFGEQLGRCLKPGDIILLFGDLGAGKTTLTQGVCRGLGVNKDEHIRSPTFTLINLYQGRIPVNHIDLYRLDSISEIETLGLEENIFSSSVSIIEWAEKLIQTAEPDRSPGLGIDERIEIRICIEEKNRRTFDIKMISQSQRSLPHIF</sequence>
<evidence type="ECO:0000256" key="2">
    <source>
        <dbReference type="ARBA" id="ARBA00007599"/>
    </source>
</evidence>
<keyword evidence="6" id="KW-0479">Metal-binding</keyword>
<dbReference type="GO" id="GO:0002949">
    <property type="term" value="P:tRNA threonylcarbamoyladenosine modification"/>
    <property type="evidence" value="ECO:0007669"/>
    <property type="project" value="InterPro"/>
</dbReference>
<evidence type="ECO:0000256" key="10">
    <source>
        <dbReference type="ARBA" id="ARBA00032441"/>
    </source>
</evidence>
<keyword evidence="9" id="KW-0460">Magnesium</keyword>
<dbReference type="SUPFAM" id="SSF52540">
    <property type="entry name" value="P-loop containing nucleoside triphosphate hydrolases"/>
    <property type="match status" value="1"/>
</dbReference>
<reference evidence="11" key="1">
    <citation type="submission" date="2018-05" db="EMBL/GenBank/DDBJ databases">
        <authorList>
            <person name="Lanie J.A."/>
            <person name="Ng W.-L."/>
            <person name="Kazmierczak K.M."/>
            <person name="Andrzejewski T.M."/>
            <person name="Davidsen T.M."/>
            <person name="Wayne K.J."/>
            <person name="Tettelin H."/>
            <person name="Glass J.I."/>
            <person name="Rusch D."/>
            <person name="Podicherti R."/>
            <person name="Tsui H.-C.T."/>
            <person name="Winkler M.E."/>
        </authorList>
    </citation>
    <scope>NUCLEOTIDE SEQUENCE</scope>
</reference>
<dbReference type="GO" id="GO:0005524">
    <property type="term" value="F:ATP binding"/>
    <property type="evidence" value="ECO:0007669"/>
    <property type="project" value="UniProtKB-KW"/>
</dbReference>
<keyword evidence="5" id="KW-0819">tRNA processing</keyword>
<dbReference type="InterPro" id="IPR027417">
    <property type="entry name" value="P-loop_NTPase"/>
</dbReference>
<dbReference type="PANTHER" id="PTHR33540:SF2">
    <property type="entry name" value="TRNA THREONYLCARBAMOYLADENOSINE BIOSYNTHESIS PROTEIN TSAE"/>
    <property type="match status" value="1"/>
</dbReference>
<organism evidence="11">
    <name type="scientific">marine metagenome</name>
    <dbReference type="NCBI Taxonomy" id="408172"/>
    <lineage>
        <taxon>unclassified sequences</taxon>
        <taxon>metagenomes</taxon>
        <taxon>ecological metagenomes</taxon>
    </lineage>
</organism>
<evidence type="ECO:0000256" key="7">
    <source>
        <dbReference type="ARBA" id="ARBA00022741"/>
    </source>
</evidence>
<dbReference type="GO" id="GO:0005737">
    <property type="term" value="C:cytoplasm"/>
    <property type="evidence" value="ECO:0007669"/>
    <property type="project" value="UniProtKB-SubCell"/>
</dbReference>
<keyword evidence="7" id="KW-0547">Nucleotide-binding</keyword>
<dbReference type="Pfam" id="PF02367">
    <property type="entry name" value="TsaE"/>
    <property type="match status" value="1"/>
</dbReference>
<evidence type="ECO:0000256" key="1">
    <source>
        <dbReference type="ARBA" id="ARBA00004496"/>
    </source>
</evidence>
<dbReference type="NCBIfam" id="TIGR00150">
    <property type="entry name" value="T6A_YjeE"/>
    <property type="match status" value="1"/>
</dbReference>
<name>A0A381UTB9_9ZZZZ</name>
<evidence type="ECO:0000256" key="6">
    <source>
        <dbReference type="ARBA" id="ARBA00022723"/>
    </source>
</evidence>
<protein>
    <recommendedName>
        <fullName evidence="3">tRNA threonylcarbamoyladenosine biosynthesis protein TsaE</fullName>
    </recommendedName>
    <alternativeName>
        <fullName evidence="10">t(6)A37 threonylcarbamoyladenosine biosynthesis protein TsaE</fullName>
    </alternativeName>
</protein>
<proteinExistence type="inferred from homology"/>
<evidence type="ECO:0000313" key="11">
    <source>
        <dbReference type="EMBL" id="SVA30597.1"/>
    </source>
</evidence>
<dbReference type="GO" id="GO:0046872">
    <property type="term" value="F:metal ion binding"/>
    <property type="evidence" value="ECO:0007669"/>
    <property type="project" value="UniProtKB-KW"/>
</dbReference>